<dbReference type="InterPro" id="IPR023213">
    <property type="entry name" value="CAT-like_dom_sf"/>
</dbReference>
<dbReference type="Proteomes" id="UP001498476">
    <property type="component" value="Unassembled WGS sequence"/>
</dbReference>
<dbReference type="EMBL" id="JAZAVJ010000044">
    <property type="protein sequence ID" value="KAK7418708.1"/>
    <property type="molecule type" value="Genomic_DNA"/>
</dbReference>
<proteinExistence type="predicted"/>
<evidence type="ECO:0000313" key="1">
    <source>
        <dbReference type="EMBL" id="KAK7418708.1"/>
    </source>
</evidence>
<protein>
    <submittedName>
        <fullName evidence="1">Alcohol acetyltransferase</fullName>
    </submittedName>
</protein>
<dbReference type="Gene3D" id="3.30.559.10">
    <property type="entry name" value="Chloramphenicol acetyltransferase-like domain"/>
    <property type="match status" value="1"/>
</dbReference>
<accession>A0ABR1HC14</accession>
<dbReference type="Pfam" id="PF07247">
    <property type="entry name" value="AATase"/>
    <property type="match status" value="1"/>
</dbReference>
<dbReference type="PANTHER" id="PTHR28037:SF1">
    <property type="entry name" value="ALCOHOL O-ACETYLTRANSFERASE 1-RELATED"/>
    <property type="match status" value="1"/>
</dbReference>
<dbReference type="SUPFAM" id="SSF52777">
    <property type="entry name" value="CoA-dependent acyltransferases"/>
    <property type="match status" value="2"/>
</dbReference>
<gene>
    <name evidence="1" type="primary">ATF1_3</name>
    <name evidence="1" type="ORF">QQX98_003726</name>
</gene>
<dbReference type="InterPro" id="IPR010828">
    <property type="entry name" value="Atf2/Sli1-like"/>
</dbReference>
<name>A0ABR1HC14_9HYPO</name>
<dbReference type="PANTHER" id="PTHR28037">
    <property type="entry name" value="ALCOHOL O-ACETYLTRANSFERASE 1-RELATED"/>
    <property type="match status" value="1"/>
</dbReference>
<dbReference type="InterPro" id="IPR052058">
    <property type="entry name" value="Alcohol_O-acetyltransferase"/>
</dbReference>
<comment type="caution">
    <text evidence="1">The sequence shown here is derived from an EMBL/GenBank/DDBJ whole genome shotgun (WGS) entry which is preliminary data.</text>
</comment>
<organism evidence="1 2">
    <name type="scientific">Neonectria punicea</name>
    <dbReference type="NCBI Taxonomy" id="979145"/>
    <lineage>
        <taxon>Eukaryota</taxon>
        <taxon>Fungi</taxon>
        <taxon>Dikarya</taxon>
        <taxon>Ascomycota</taxon>
        <taxon>Pezizomycotina</taxon>
        <taxon>Sordariomycetes</taxon>
        <taxon>Hypocreomycetidae</taxon>
        <taxon>Hypocreales</taxon>
        <taxon>Nectriaceae</taxon>
        <taxon>Neonectria</taxon>
    </lineage>
</organism>
<reference evidence="1 2" key="1">
    <citation type="journal article" date="2025" name="Microbiol. Resour. Announc.">
        <title>Draft genome sequences for Neonectria magnoliae and Neonectria punicea, canker pathogens of Liriodendron tulipifera and Acer saccharum in West Virginia.</title>
        <authorList>
            <person name="Petronek H.M."/>
            <person name="Kasson M.T."/>
            <person name="Metheny A.M."/>
            <person name="Stauder C.M."/>
            <person name="Lovett B."/>
            <person name="Lynch S.C."/>
            <person name="Garnas J.R."/>
            <person name="Kasson L.R."/>
            <person name="Stajich J.E."/>
        </authorList>
    </citation>
    <scope>NUCLEOTIDE SEQUENCE [LARGE SCALE GENOMIC DNA]</scope>
    <source>
        <strain evidence="1 2">NRRL 64653</strain>
    </source>
</reference>
<keyword evidence="2" id="KW-1185">Reference proteome</keyword>
<evidence type="ECO:0000313" key="2">
    <source>
        <dbReference type="Proteomes" id="UP001498476"/>
    </source>
</evidence>
<sequence length="483" mass="52258">MFLKKTLALLSRKPGLGSMADVQQLATLRPLGKLEQVSAACHHLEFFNNVGLTAHYKLSGSSSPGVDLRRVIFAAAGDVIRKHRILSAIPVNEDKPDSYFASLPSVDLKRSISFVQRSQPVDEGEDKQLDAILEDQHNTNFKAEYGSLPFWRLVILQTPGADNEFTASFIYHHAIGDGVSGLVFHNAFRSALNAASSSLPGKNEESIVPDENTSVLPPLEELHPLPLNPTPPGPPATKLKEWTGNSIRTPCKSRWTSLCLSPRTAQAFFQECKENNLSVTSALSSIIATTLFIILPPTIEALTCIIPVNLRPWLSLPREVANGAIGTYFDATRVQFTRRDQNSQGSTVWPGAQQVSKSMTDYLANVSPSGEPYTAIAVLKTLPDVSVIFSSAVGNPRDAAFEVTNIGLFSSSTPKTEDAPLWQVGKVLLSRSSVVSGAAVTVSVATGGDGSMAVGFSWQEGVLEDGVMENVSEGVRNYFEKYQ</sequence>